<sequence length="561" mass="61612">MTGSEQEINVLRETIENLSEQLIAGKHREEQALAEFSAMNNELITMQRLLAKNNAELKALKEEAEAASRAKSLFLATVSHEIRTPMNGILGITELLEAEDVTEEQQIHLQVIRESAQYLLQMIRNLLDFSKIEAGKMERSRVSFSIRKLVEHAFLLLSPAAAKRENTLTYQILDGVADQLEGDSPKILQVLINLLGNAVKFTQNGKVEVTVSLVSEKAAYQRVCFEVKDEGVGISPEDQGSLFRPYSQVGQDTELSAEGTGLGLSICKSMVELMNGTIMAESVPGAGSVFRFELPLDKPSGLPEPNPADGAALPVSGFSVLPVLVAEDNGLNSTVLLRQLQKLGVTDVHLAGNGKEAVDAWQRQEYGLILMDSRLPVMNGEEAVRTIRRLEASGARARVPIIGVTGDEDEESRSQFIEAGLDDWTVKPLNLQTLSRLLVKWYSTKPYIPVLQEETLSGIREMDDEDEPELLRMLIGIFKKDTPQRLAALEEAASRQNLTEMAAAAHSLKSGSLSIGVQYFAHLCAVVERHAGAEEFELAVRQLPKLAPAYAEACTELDKLL</sequence>
<dbReference type="GO" id="GO:0000155">
    <property type="term" value="F:phosphorelay sensor kinase activity"/>
    <property type="evidence" value="ECO:0007669"/>
    <property type="project" value="InterPro"/>
</dbReference>
<keyword evidence="11" id="KW-0067">ATP-binding</keyword>
<dbReference type="InterPro" id="IPR011006">
    <property type="entry name" value="CheY-like_superfamily"/>
</dbReference>
<evidence type="ECO:0000256" key="13">
    <source>
        <dbReference type="ARBA" id="ARBA00023012"/>
    </source>
</evidence>
<evidence type="ECO:0000256" key="7">
    <source>
        <dbReference type="ARBA" id="ARBA00022679"/>
    </source>
</evidence>
<evidence type="ECO:0000256" key="18">
    <source>
        <dbReference type="SAM" id="Coils"/>
    </source>
</evidence>
<evidence type="ECO:0000313" key="23">
    <source>
        <dbReference type="Proteomes" id="UP000199050"/>
    </source>
</evidence>
<dbReference type="OrthoDB" id="9811620at2"/>
<organism evidence="22 23">
    <name type="scientific">Paenibacillus typhae</name>
    <dbReference type="NCBI Taxonomy" id="1174501"/>
    <lineage>
        <taxon>Bacteria</taxon>
        <taxon>Bacillati</taxon>
        <taxon>Bacillota</taxon>
        <taxon>Bacilli</taxon>
        <taxon>Bacillales</taxon>
        <taxon>Paenibacillaceae</taxon>
        <taxon>Paenibacillus</taxon>
    </lineage>
</organism>
<evidence type="ECO:0000256" key="5">
    <source>
        <dbReference type="ARBA" id="ARBA00022475"/>
    </source>
</evidence>
<dbReference type="SUPFAM" id="SSF52172">
    <property type="entry name" value="CheY-like"/>
    <property type="match status" value="1"/>
</dbReference>
<dbReference type="CDD" id="cd16922">
    <property type="entry name" value="HATPase_EvgS-ArcB-TorS-like"/>
    <property type="match status" value="1"/>
</dbReference>
<dbReference type="PROSITE" id="PS50894">
    <property type="entry name" value="HPT"/>
    <property type="match status" value="1"/>
</dbReference>
<protein>
    <recommendedName>
        <fullName evidence="15">Circadian input-output histidine kinase CikA</fullName>
        <ecNumber evidence="4">2.7.13.3</ecNumber>
    </recommendedName>
</protein>
<dbReference type="SUPFAM" id="SSF47384">
    <property type="entry name" value="Homodimeric domain of signal transducing histidine kinase"/>
    <property type="match status" value="1"/>
</dbReference>
<evidence type="ECO:0000259" key="19">
    <source>
        <dbReference type="PROSITE" id="PS50109"/>
    </source>
</evidence>
<dbReference type="GO" id="GO:0005886">
    <property type="term" value="C:plasma membrane"/>
    <property type="evidence" value="ECO:0007669"/>
    <property type="project" value="UniProtKB-SubCell"/>
</dbReference>
<dbReference type="SMART" id="SM00448">
    <property type="entry name" value="REC"/>
    <property type="match status" value="1"/>
</dbReference>
<dbReference type="Pfam" id="PF02518">
    <property type="entry name" value="HATPase_c"/>
    <property type="match status" value="1"/>
</dbReference>
<dbReference type="InterPro" id="IPR036890">
    <property type="entry name" value="HATPase_C_sf"/>
</dbReference>
<feature type="domain" description="HPt" evidence="21">
    <location>
        <begin position="467"/>
        <end position="561"/>
    </location>
</feature>
<dbReference type="PANTHER" id="PTHR45339">
    <property type="entry name" value="HYBRID SIGNAL TRANSDUCTION HISTIDINE KINASE J"/>
    <property type="match status" value="1"/>
</dbReference>
<evidence type="ECO:0000256" key="17">
    <source>
        <dbReference type="PROSITE-ProRule" id="PRU00169"/>
    </source>
</evidence>
<keyword evidence="10 22" id="KW-0418">Kinase</keyword>
<keyword evidence="18" id="KW-0175">Coiled coil</keyword>
<dbReference type="InterPro" id="IPR005467">
    <property type="entry name" value="His_kinase_dom"/>
</dbReference>
<evidence type="ECO:0000256" key="12">
    <source>
        <dbReference type="ARBA" id="ARBA00022989"/>
    </source>
</evidence>
<dbReference type="RefSeq" id="WP_090720040.1">
    <property type="nucleotide sequence ID" value="NZ_CBCSKY010000074.1"/>
</dbReference>
<evidence type="ECO:0000256" key="16">
    <source>
        <dbReference type="PROSITE-ProRule" id="PRU00110"/>
    </source>
</evidence>
<dbReference type="CDD" id="cd00082">
    <property type="entry name" value="HisKA"/>
    <property type="match status" value="1"/>
</dbReference>
<keyword evidence="13" id="KW-0902">Two-component regulatory system</keyword>
<dbReference type="Pfam" id="PF01627">
    <property type="entry name" value="Hpt"/>
    <property type="match status" value="1"/>
</dbReference>
<dbReference type="InterPro" id="IPR003661">
    <property type="entry name" value="HisK_dim/P_dom"/>
</dbReference>
<dbReference type="InterPro" id="IPR036641">
    <property type="entry name" value="HPT_dom_sf"/>
</dbReference>
<evidence type="ECO:0000256" key="4">
    <source>
        <dbReference type="ARBA" id="ARBA00012438"/>
    </source>
</evidence>
<dbReference type="CDD" id="cd00088">
    <property type="entry name" value="HPT"/>
    <property type="match status" value="1"/>
</dbReference>
<dbReference type="Gene3D" id="1.10.287.130">
    <property type="match status" value="1"/>
</dbReference>
<keyword evidence="12" id="KW-1133">Transmembrane helix</keyword>
<dbReference type="AlphaFoldDB" id="A0A1G9GSA8"/>
<proteinExistence type="inferred from homology"/>
<dbReference type="Gene3D" id="3.30.565.10">
    <property type="entry name" value="Histidine kinase-like ATPase, C-terminal domain"/>
    <property type="match status" value="1"/>
</dbReference>
<evidence type="ECO:0000313" key="22">
    <source>
        <dbReference type="EMBL" id="SDL03579.1"/>
    </source>
</evidence>
<keyword evidence="14" id="KW-0472">Membrane</keyword>
<dbReference type="InterPro" id="IPR036097">
    <property type="entry name" value="HisK_dim/P_sf"/>
</dbReference>
<dbReference type="FunFam" id="1.10.287.130:FF:000004">
    <property type="entry name" value="Ethylene receptor 1"/>
    <property type="match status" value="1"/>
</dbReference>
<dbReference type="STRING" id="1174501.SAMN05216192_16811"/>
<dbReference type="PANTHER" id="PTHR45339:SF1">
    <property type="entry name" value="HYBRID SIGNAL TRANSDUCTION HISTIDINE KINASE J"/>
    <property type="match status" value="1"/>
</dbReference>
<keyword evidence="9" id="KW-0547">Nucleotide-binding</keyword>
<evidence type="ECO:0000256" key="2">
    <source>
        <dbReference type="ARBA" id="ARBA00004651"/>
    </source>
</evidence>
<dbReference type="EC" id="2.7.13.3" evidence="4"/>
<keyword evidence="7" id="KW-0808">Transferase</keyword>
<evidence type="ECO:0000259" key="21">
    <source>
        <dbReference type="PROSITE" id="PS50894"/>
    </source>
</evidence>
<evidence type="ECO:0000256" key="6">
    <source>
        <dbReference type="ARBA" id="ARBA00022553"/>
    </source>
</evidence>
<dbReference type="InterPro" id="IPR004358">
    <property type="entry name" value="Sig_transdc_His_kin-like_C"/>
</dbReference>
<keyword evidence="23" id="KW-1185">Reference proteome</keyword>
<dbReference type="CDD" id="cd17546">
    <property type="entry name" value="REC_hyHK_CKI1_RcsC-like"/>
    <property type="match status" value="1"/>
</dbReference>
<evidence type="ECO:0000256" key="8">
    <source>
        <dbReference type="ARBA" id="ARBA00022692"/>
    </source>
</evidence>
<evidence type="ECO:0000259" key="20">
    <source>
        <dbReference type="PROSITE" id="PS50110"/>
    </source>
</evidence>
<evidence type="ECO:0000256" key="3">
    <source>
        <dbReference type="ARBA" id="ARBA00006402"/>
    </source>
</evidence>
<dbReference type="Pfam" id="PF00512">
    <property type="entry name" value="HisKA"/>
    <property type="match status" value="1"/>
</dbReference>
<dbReference type="EMBL" id="FNDX01000068">
    <property type="protein sequence ID" value="SDL03579.1"/>
    <property type="molecule type" value="Genomic_DNA"/>
</dbReference>
<dbReference type="InterPro" id="IPR001789">
    <property type="entry name" value="Sig_transdc_resp-reg_receiver"/>
</dbReference>
<comment type="catalytic activity">
    <reaction evidence="1">
        <text>ATP + protein L-histidine = ADP + protein N-phospho-L-histidine.</text>
        <dbReference type="EC" id="2.7.13.3"/>
    </reaction>
</comment>
<dbReference type="PROSITE" id="PS50109">
    <property type="entry name" value="HIS_KIN"/>
    <property type="match status" value="1"/>
</dbReference>
<dbReference type="SUPFAM" id="SSF47226">
    <property type="entry name" value="Histidine-containing phosphotransfer domain, HPT domain"/>
    <property type="match status" value="1"/>
</dbReference>
<evidence type="ECO:0000256" key="10">
    <source>
        <dbReference type="ARBA" id="ARBA00022777"/>
    </source>
</evidence>
<evidence type="ECO:0000256" key="1">
    <source>
        <dbReference type="ARBA" id="ARBA00000085"/>
    </source>
</evidence>
<feature type="domain" description="Response regulatory" evidence="20">
    <location>
        <begin position="322"/>
        <end position="442"/>
    </location>
</feature>
<dbReference type="Gene3D" id="1.20.120.160">
    <property type="entry name" value="HPT domain"/>
    <property type="match status" value="1"/>
</dbReference>
<dbReference type="PROSITE" id="PS50110">
    <property type="entry name" value="RESPONSE_REGULATORY"/>
    <property type="match status" value="1"/>
</dbReference>
<evidence type="ECO:0000256" key="14">
    <source>
        <dbReference type="ARBA" id="ARBA00023136"/>
    </source>
</evidence>
<name>A0A1G9GSA8_9BACL</name>
<dbReference type="Pfam" id="PF00072">
    <property type="entry name" value="Response_reg"/>
    <property type="match status" value="1"/>
</dbReference>
<dbReference type="GO" id="GO:0005524">
    <property type="term" value="F:ATP binding"/>
    <property type="evidence" value="ECO:0007669"/>
    <property type="project" value="UniProtKB-KW"/>
</dbReference>
<accession>A0A1G9GSA8</accession>
<comment type="similarity">
    <text evidence="3">In the N-terminal section; belongs to the phytochrome family.</text>
</comment>
<dbReference type="PRINTS" id="PR00344">
    <property type="entry name" value="BCTRLSENSOR"/>
</dbReference>
<dbReference type="FunFam" id="3.30.565.10:FF:000010">
    <property type="entry name" value="Sensor histidine kinase RcsC"/>
    <property type="match status" value="1"/>
</dbReference>
<feature type="domain" description="Histidine kinase" evidence="19">
    <location>
        <begin position="77"/>
        <end position="298"/>
    </location>
</feature>
<keyword evidence="8" id="KW-0812">Transmembrane</keyword>
<feature type="modified residue" description="4-aspartylphosphate" evidence="17">
    <location>
        <position position="372"/>
    </location>
</feature>
<dbReference type="SUPFAM" id="SSF55874">
    <property type="entry name" value="ATPase domain of HSP90 chaperone/DNA topoisomerase II/histidine kinase"/>
    <property type="match status" value="1"/>
</dbReference>
<dbReference type="Proteomes" id="UP000199050">
    <property type="component" value="Unassembled WGS sequence"/>
</dbReference>
<evidence type="ECO:0000256" key="15">
    <source>
        <dbReference type="ARBA" id="ARBA00074306"/>
    </source>
</evidence>
<dbReference type="SMART" id="SM00388">
    <property type="entry name" value="HisKA"/>
    <property type="match status" value="1"/>
</dbReference>
<dbReference type="SMART" id="SM00387">
    <property type="entry name" value="HATPase_c"/>
    <property type="match status" value="1"/>
</dbReference>
<dbReference type="InterPro" id="IPR003594">
    <property type="entry name" value="HATPase_dom"/>
</dbReference>
<evidence type="ECO:0000256" key="9">
    <source>
        <dbReference type="ARBA" id="ARBA00022741"/>
    </source>
</evidence>
<reference evidence="23" key="1">
    <citation type="submission" date="2016-10" db="EMBL/GenBank/DDBJ databases">
        <authorList>
            <person name="Varghese N."/>
            <person name="Submissions S."/>
        </authorList>
    </citation>
    <scope>NUCLEOTIDE SEQUENCE [LARGE SCALE GENOMIC DNA]</scope>
    <source>
        <strain evidence="23">CGMCC 1.11012</strain>
    </source>
</reference>
<dbReference type="InterPro" id="IPR008207">
    <property type="entry name" value="Sig_transdc_His_kin_Hpt_dom"/>
</dbReference>
<evidence type="ECO:0000256" key="11">
    <source>
        <dbReference type="ARBA" id="ARBA00022840"/>
    </source>
</evidence>
<comment type="subcellular location">
    <subcellularLocation>
        <location evidence="2">Cell membrane</location>
        <topology evidence="2">Multi-pass membrane protein</topology>
    </subcellularLocation>
</comment>
<keyword evidence="6 17" id="KW-0597">Phosphoprotein</keyword>
<dbReference type="Gene3D" id="3.40.50.2300">
    <property type="match status" value="1"/>
</dbReference>
<keyword evidence="5" id="KW-1003">Cell membrane</keyword>
<gene>
    <name evidence="22" type="ORF">SAMN05216192_16811</name>
</gene>
<feature type="coiled-coil region" evidence="18">
    <location>
        <begin position="1"/>
        <end position="70"/>
    </location>
</feature>
<feature type="modified residue" description="Phosphohistidine" evidence="16">
    <location>
        <position position="506"/>
    </location>
</feature>